<name>A0A8T0JBA7_CERPU</name>
<keyword evidence="2" id="KW-0808">Transferase</keyword>
<gene>
    <name evidence="3" type="ORF">KC19_1G226700</name>
</gene>
<proteinExistence type="predicted"/>
<reference evidence="3" key="1">
    <citation type="submission" date="2020-06" db="EMBL/GenBank/DDBJ databases">
        <title>WGS assembly of Ceratodon purpureus strain R40.</title>
        <authorList>
            <person name="Carey S.B."/>
            <person name="Jenkins J."/>
            <person name="Shu S."/>
            <person name="Lovell J.T."/>
            <person name="Sreedasyam A."/>
            <person name="Maumus F."/>
            <person name="Tiley G.P."/>
            <person name="Fernandez-Pozo N."/>
            <person name="Barry K."/>
            <person name="Chen C."/>
            <person name="Wang M."/>
            <person name="Lipzen A."/>
            <person name="Daum C."/>
            <person name="Saski C.A."/>
            <person name="Payton A.C."/>
            <person name="Mcbreen J.C."/>
            <person name="Conrad R.E."/>
            <person name="Kollar L.M."/>
            <person name="Olsson S."/>
            <person name="Huttunen S."/>
            <person name="Landis J.B."/>
            <person name="Wickett N.J."/>
            <person name="Johnson M.G."/>
            <person name="Rensing S.A."/>
            <person name="Grimwood J."/>
            <person name="Schmutz J."/>
            <person name="Mcdaniel S.F."/>
        </authorList>
    </citation>
    <scope>NUCLEOTIDE SEQUENCE</scope>
    <source>
        <strain evidence="3">R40</strain>
    </source>
</reference>
<evidence type="ECO:0000256" key="2">
    <source>
        <dbReference type="ARBA" id="ARBA00022679"/>
    </source>
</evidence>
<dbReference type="AlphaFoldDB" id="A0A8T0JBA7"/>
<comment type="caution">
    <text evidence="3">The sequence shown here is derived from an EMBL/GenBank/DDBJ whole genome shotgun (WGS) entry which is preliminary data.</text>
</comment>
<protein>
    <submittedName>
        <fullName evidence="3">Uncharacterized protein</fullName>
    </submittedName>
</protein>
<accession>A0A8T0JBA7</accession>
<dbReference type="Proteomes" id="UP000822688">
    <property type="component" value="Chromosome 1"/>
</dbReference>
<organism evidence="3 4">
    <name type="scientific">Ceratodon purpureus</name>
    <name type="common">Fire moss</name>
    <name type="synonym">Dicranum purpureum</name>
    <dbReference type="NCBI Taxonomy" id="3225"/>
    <lineage>
        <taxon>Eukaryota</taxon>
        <taxon>Viridiplantae</taxon>
        <taxon>Streptophyta</taxon>
        <taxon>Embryophyta</taxon>
        <taxon>Bryophyta</taxon>
        <taxon>Bryophytina</taxon>
        <taxon>Bryopsida</taxon>
        <taxon>Dicranidae</taxon>
        <taxon>Pseudoditrichales</taxon>
        <taxon>Ditrichaceae</taxon>
        <taxon>Ceratodon</taxon>
    </lineage>
</organism>
<dbReference type="GO" id="GO:0016757">
    <property type="term" value="F:glycosyltransferase activity"/>
    <property type="evidence" value="ECO:0007669"/>
    <property type="project" value="UniProtKB-KW"/>
</dbReference>
<dbReference type="PANTHER" id="PTHR46039">
    <property type="entry name" value="SUCROSE-PHOSPHATE SYNTHASE 3-RELATED"/>
    <property type="match status" value="1"/>
</dbReference>
<keyword evidence="1" id="KW-0328">Glycosyltransferase</keyword>
<keyword evidence="4" id="KW-1185">Reference proteome</keyword>
<dbReference type="PANTHER" id="PTHR46039:SF5">
    <property type="entry name" value="SUCROSE-PHOSPHATE SYNTHASE 3-RELATED"/>
    <property type="match status" value="1"/>
</dbReference>
<dbReference type="EMBL" id="CM026421">
    <property type="protein sequence ID" value="KAG0592118.1"/>
    <property type="molecule type" value="Genomic_DNA"/>
</dbReference>
<evidence type="ECO:0000256" key="1">
    <source>
        <dbReference type="ARBA" id="ARBA00022676"/>
    </source>
</evidence>
<sequence length="115" mass="13304">MTWLNTSDAKSANNDEILVTDTANYNSYVLDYTVTISDNAPTVDRQRQRLRMQGLRFRMMFCRNALRLHVLPLRKSQSHAVELVDRRHGQHGYGGGRLQWTVPTWSSQRPTLCVI</sequence>
<evidence type="ECO:0000313" key="3">
    <source>
        <dbReference type="EMBL" id="KAG0592118.1"/>
    </source>
</evidence>
<evidence type="ECO:0000313" key="4">
    <source>
        <dbReference type="Proteomes" id="UP000822688"/>
    </source>
</evidence>
<dbReference type="InterPro" id="IPR044161">
    <property type="entry name" value="SPS"/>
</dbReference>